<dbReference type="Pfam" id="PF00611">
    <property type="entry name" value="FCH"/>
    <property type="match status" value="1"/>
</dbReference>
<dbReference type="InterPro" id="IPR001452">
    <property type="entry name" value="SH3_domain"/>
</dbReference>
<dbReference type="PANTHER" id="PTHR23065">
    <property type="entry name" value="PROLINE-SERINE-THREONINE PHOSPHATASE INTERACTING PROTEIN 1"/>
    <property type="match status" value="1"/>
</dbReference>
<dbReference type="PRINTS" id="PR00452">
    <property type="entry name" value="SH3DOMAIN"/>
</dbReference>
<proteinExistence type="predicted"/>
<dbReference type="Gene3D" id="1.20.1270.60">
    <property type="entry name" value="Arfaptin homology (AH) domain/BAR domain"/>
    <property type="match status" value="1"/>
</dbReference>
<dbReference type="SUPFAM" id="SSF50044">
    <property type="entry name" value="SH3-domain"/>
    <property type="match status" value="1"/>
</dbReference>
<evidence type="ECO:0000256" key="7">
    <source>
        <dbReference type="PROSITE-ProRule" id="PRU01077"/>
    </source>
</evidence>
<dbReference type="GO" id="GO:0005543">
    <property type="term" value="F:phospholipid binding"/>
    <property type="evidence" value="ECO:0007669"/>
    <property type="project" value="TreeGrafter"/>
</dbReference>
<feature type="region of interest" description="Disordered" evidence="8">
    <location>
        <begin position="593"/>
        <end position="654"/>
    </location>
</feature>
<dbReference type="AlphaFoldDB" id="A0A1E4TK78"/>
<evidence type="ECO:0000256" key="4">
    <source>
        <dbReference type="ARBA" id="ARBA00022553"/>
    </source>
</evidence>
<feature type="region of interest" description="Disordered" evidence="8">
    <location>
        <begin position="548"/>
        <end position="571"/>
    </location>
</feature>
<reference evidence="12" key="1">
    <citation type="submission" date="2016-02" db="EMBL/GenBank/DDBJ databases">
        <title>Comparative genomics of biotechnologically important yeasts.</title>
        <authorList>
            <consortium name="DOE Joint Genome Institute"/>
            <person name="Riley R."/>
            <person name="Haridas S."/>
            <person name="Wolfe K.H."/>
            <person name="Lopes M.R."/>
            <person name="Hittinger C.T."/>
            <person name="Goker M."/>
            <person name="Salamov A."/>
            <person name="Wisecaver J."/>
            <person name="Long T.M."/>
            <person name="Aerts A.L."/>
            <person name="Barry K."/>
            <person name="Choi C."/>
            <person name="Clum A."/>
            <person name="Coughlan A.Y."/>
            <person name="Deshpande S."/>
            <person name="Douglass A.P."/>
            <person name="Hanson S.J."/>
            <person name="Klenk H.-P."/>
            <person name="Labutti K."/>
            <person name="Lapidus A."/>
            <person name="Lindquist E."/>
            <person name="Lipzen A."/>
            <person name="Meier-Kolthoff J.P."/>
            <person name="Ohm R.A."/>
            <person name="Otillar R.P."/>
            <person name="Pangilinan J."/>
            <person name="Peng Y."/>
            <person name="Rokas A."/>
            <person name="Rosa C.A."/>
            <person name="Scheuner C."/>
            <person name="Sibirny A.A."/>
            <person name="Slot J.C."/>
            <person name="Stielow J.B."/>
            <person name="Sun H."/>
            <person name="Kurtzman C.P."/>
            <person name="Blackwell M."/>
            <person name="Jeffries T.W."/>
            <person name="Grigoriev I.V."/>
        </authorList>
    </citation>
    <scope>NUCLEOTIDE SEQUENCE [LARGE SCALE GENOMIC DNA]</scope>
    <source>
        <strain evidence="12">NRRL Y-17796</strain>
    </source>
</reference>
<accession>A0A1E4TK78</accession>
<feature type="compositionally biased region" description="Low complexity" evidence="8">
    <location>
        <begin position="316"/>
        <end position="338"/>
    </location>
</feature>
<dbReference type="Pfam" id="PF00018">
    <property type="entry name" value="SH3_1"/>
    <property type="match status" value="1"/>
</dbReference>
<protein>
    <recommendedName>
        <fullName evidence="13">SH3 domain-containing protein</fullName>
    </recommendedName>
</protein>
<keyword evidence="3" id="KW-0963">Cytoplasm</keyword>
<evidence type="ECO:0000259" key="10">
    <source>
        <dbReference type="PROSITE" id="PS51741"/>
    </source>
</evidence>
<evidence type="ECO:0000256" key="2">
    <source>
        <dbReference type="ARBA" id="ARBA00022443"/>
    </source>
</evidence>
<sequence length="726" mass="80731">MSLSFSKNFWDSNDAGVDILLNRMHAAKATCDDVIGFYKERKAIEEEYAKKMMHLSRKALGGGESGNFKNACERVRIETEQSAKAHLNAAEQIYLELVQPLAAFAGSIRDRRKTVEGTIEQLRKSKNAQSRTVEKSRERFESDSNMINACNAQSNLLLGKDLQKNNDRLEKAQINATISQREYQAAVRTLSETVERWNVEWELACDKFQVMEEERLDFLKISLWNYSNICSTICVEDDQASENIRQQLEKCIVSEDIGRFITENATGKEHPPAPVFINYLEGEYEAHQGNRQTGSNLGFTKPAVNPLDTMTLLPYSNRSDSRLSNRSPSPGTASTVSQATAASINDNVDSIGVAIADLSTPPSAVSEETLTDHLISESKSNENMNKVWYSPFDRRSRSRAASMHAKEDPPKSLMDHIKRRNSSKSLHDDMMNPDSQVSVKGSEAYIVSATSSRNASPVRSEKIKSSSMGAVSSKTVPTPLISGEDPLLKALENLKLDTSGMAHSPSSVYSSPSKSTYQWPVDSQGMNAQNITSFIENSSVQHFANVPKARGPGDVRRNHSPQQWPRNDDMNSSLKGFVADFALHEKKLSEGFSNTISRSGTPEKLPHSMSYNGNLSRDIGFGDMSAEKPMERSQSAQNVSHNGRASRQRVELPATSRDGRPIISYVKAKFEYQAQIPAEEVSFKRGEVLLVIRKQEDGWWEVEVFGYTGEGSRDIGLAPSNFVQPL</sequence>
<feature type="region of interest" description="Disordered" evidence="8">
    <location>
        <begin position="310"/>
        <end position="338"/>
    </location>
</feature>
<dbReference type="GO" id="GO:0030036">
    <property type="term" value="P:actin cytoskeleton organization"/>
    <property type="evidence" value="ECO:0007669"/>
    <property type="project" value="UniProtKB-ARBA"/>
</dbReference>
<dbReference type="Gene3D" id="2.30.30.40">
    <property type="entry name" value="SH3 Domains"/>
    <property type="match status" value="1"/>
</dbReference>
<dbReference type="GO" id="GO:0120104">
    <property type="term" value="C:mitotic actomyosin contractile ring, proximal layer"/>
    <property type="evidence" value="ECO:0007669"/>
    <property type="project" value="TreeGrafter"/>
</dbReference>
<gene>
    <name evidence="11" type="ORF">CANCADRAFT_30380</name>
</gene>
<dbReference type="PROSITE" id="PS51741">
    <property type="entry name" value="F_BAR"/>
    <property type="match status" value="1"/>
</dbReference>
<dbReference type="SMART" id="SM00326">
    <property type="entry name" value="SH3"/>
    <property type="match status" value="1"/>
</dbReference>
<dbReference type="OrthoDB" id="27823at2759"/>
<dbReference type="PANTHER" id="PTHR23065:SF7">
    <property type="entry name" value="NOSTRIN, ISOFORM H"/>
    <property type="match status" value="1"/>
</dbReference>
<dbReference type="Proteomes" id="UP000095023">
    <property type="component" value="Unassembled WGS sequence"/>
</dbReference>
<dbReference type="SUPFAM" id="SSF103657">
    <property type="entry name" value="BAR/IMD domain-like"/>
    <property type="match status" value="1"/>
</dbReference>
<organism evidence="11 12">
    <name type="scientific">Tortispora caseinolytica NRRL Y-17796</name>
    <dbReference type="NCBI Taxonomy" id="767744"/>
    <lineage>
        <taxon>Eukaryota</taxon>
        <taxon>Fungi</taxon>
        <taxon>Dikarya</taxon>
        <taxon>Ascomycota</taxon>
        <taxon>Saccharomycotina</taxon>
        <taxon>Trigonopsidomycetes</taxon>
        <taxon>Trigonopsidales</taxon>
        <taxon>Trigonopsidaceae</taxon>
        <taxon>Tortispora</taxon>
    </lineage>
</organism>
<evidence type="ECO:0000256" key="5">
    <source>
        <dbReference type="ARBA" id="ARBA00023212"/>
    </source>
</evidence>
<evidence type="ECO:0000259" key="9">
    <source>
        <dbReference type="PROSITE" id="PS50002"/>
    </source>
</evidence>
<evidence type="ECO:0000313" key="11">
    <source>
        <dbReference type="EMBL" id="ODV92127.1"/>
    </source>
</evidence>
<keyword evidence="12" id="KW-1185">Reference proteome</keyword>
<evidence type="ECO:0008006" key="13">
    <source>
        <dbReference type="Google" id="ProtNLM"/>
    </source>
</evidence>
<keyword evidence="4" id="KW-0597">Phosphoprotein</keyword>
<dbReference type="PROSITE" id="PS50002">
    <property type="entry name" value="SH3"/>
    <property type="match status" value="1"/>
</dbReference>
<evidence type="ECO:0000313" key="12">
    <source>
        <dbReference type="Proteomes" id="UP000095023"/>
    </source>
</evidence>
<keyword evidence="7" id="KW-0175">Coiled coil</keyword>
<dbReference type="EMBL" id="KV453841">
    <property type="protein sequence ID" value="ODV92127.1"/>
    <property type="molecule type" value="Genomic_DNA"/>
</dbReference>
<feature type="domain" description="SH3" evidence="9">
    <location>
        <begin position="661"/>
        <end position="726"/>
    </location>
</feature>
<dbReference type="GO" id="GO:0009898">
    <property type="term" value="C:cytoplasmic side of plasma membrane"/>
    <property type="evidence" value="ECO:0007669"/>
    <property type="project" value="TreeGrafter"/>
</dbReference>
<dbReference type="InterPro" id="IPR001060">
    <property type="entry name" value="FCH_dom"/>
</dbReference>
<dbReference type="CDD" id="cd00174">
    <property type="entry name" value="SH3"/>
    <property type="match status" value="1"/>
</dbReference>
<keyword evidence="2 6" id="KW-0728">SH3 domain</keyword>
<dbReference type="InterPro" id="IPR027267">
    <property type="entry name" value="AH/BAR_dom_sf"/>
</dbReference>
<feature type="domain" description="F-BAR" evidence="10">
    <location>
        <begin position="3"/>
        <end position="256"/>
    </location>
</feature>
<dbReference type="InterPro" id="IPR031160">
    <property type="entry name" value="F_BAR_dom"/>
</dbReference>
<evidence type="ECO:0000256" key="6">
    <source>
        <dbReference type="PROSITE-ProRule" id="PRU00192"/>
    </source>
</evidence>
<dbReference type="InterPro" id="IPR036028">
    <property type="entry name" value="SH3-like_dom_sf"/>
</dbReference>
<dbReference type="SMART" id="SM00055">
    <property type="entry name" value="FCH"/>
    <property type="match status" value="1"/>
</dbReference>
<evidence type="ECO:0000256" key="3">
    <source>
        <dbReference type="ARBA" id="ARBA00022490"/>
    </source>
</evidence>
<comment type="subcellular location">
    <subcellularLocation>
        <location evidence="1">Cytoplasm</location>
        <location evidence="1">Cytoskeleton</location>
    </subcellularLocation>
</comment>
<feature type="compositionally biased region" description="Polar residues" evidence="8">
    <location>
        <begin position="632"/>
        <end position="645"/>
    </location>
</feature>
<name>A0A1E4TK78_9ASCO</name>
<keyword evidence="5" id="KW-0206">Cytoskeleton</keyword>
<evidence type="ECO:0000256" key="8">
    <source>
        <dbReference type="SAM" id="MobiDB-lite"/>
    </source>
</evidence>
<evidence type="ECO:0000256" key="1">
    <source>
        <dbReference type="ARBA" id="ARBA00004245"/>
    </source>
</evidence>
<feature type="compositionally biased region" description="Polar residues" evidence="8">
    <location>
        <begin position="560"/>
        <end position="571"/>
    </location>
</feature>